<keyword evidence="9" id="KW-1185">Reference proteome</keyword>
<accession>D8LMW1</accession>
<evidence type="ECO:0000256" key="4">
    <source>
        <dbReference type="ARBA" id="ARBA00023136"/>
    </source>
</evidence>
<dbReference type="OrthoDB" id="2162691at2759"/>
<dbReference type="GO" id="GO:0016020">
    <property type="term" value="C:membrane"/>
    <property type="evidence" value="ECO:0007669"/>
    <property type="project" value="UniProtKB-SubCell"/>
</dbReference>
<dbReference type="PANTHER" id="PTHR47666">
    <property type="entry name" value="PROTEIN VASCULAR ASSOCIATED DEATH 1, CHLOROPLASTIC"/>
    <property type="match status" value="1"/>
</dbReference>
<dbReference type="PANTHER" id="PTHR47666:SF1">
    <property type="entry name" value="PROTEIN VASCULAR ASSOCIATED DEATH 1, CHLOROPLASTIC"/>
    <property type="match status" value="1"/>
</dbReference>
<feature type="region of interest" description="Disordered" evidence="6">
    <location>
        <begin position="958"/>
        <end position="990"/>
    </location>
</feature>
<evidence type="ECO:0000256" key="2">
    <source>
        <dbReference type="ARBA" id="ARBA00022692"/>
    </source>
</evidence>
<evidence type="ECO:0000256" key="1">
    <source>
        <dbReference type="ARBA" id="ARBA00004167"/>
    </source>
</evidence>
<feature type="region of interest" description="Disordered" evidence="6">
    <location>
        <begin position="837"/>
        <end position="856"/>
    </location>
</feature>
<evidence type="ECO:0000256" key="6">
    <source>
        <dbReference type="SAM" id="MobiDB-lite"/>
    </source>
</evidence>
<evidence type="ECO:0000313" key="8">
    <source>
        <dbReference type="EMBL" id="CBN74762.1"/>
    </source>
</evidence>
<feature type="compositionally biased region" description="Polar residues" evidence="6">
    <location>
        <begin position="450"/>
        <end position="460"/>
    </location>
</feature>
<comment type="subcellular location">
    <subcellularLocation>
        <location evidence="1">Membrane</location>
        <topology evidence="1">Single-pass membrane protein</topology>
    </subcellularLocation>
</comment>
<feature type="region of interest" description="Disordered" evidence="6">
    <location>
        <begin position="18"/>
        <end position="50"/>
    </location>
</feature>
<dbReference type="AlphaFoldDB" id="D8LMW1"/>
<feature type="region of interest" description="Disordered" evidence="6">
    <location>
        <begin position="188"/>
        <end position="234"/>
    </location>
</feature>
<evidence type="ECO:0000256" key="3">
    <source>
        <dbReference type="ARBA" id="ARBA00022989"/>
    </source>
</evidence>
<keyword evidence="2" id="KW-0812">Transmembrane</keyword>
<reference evidence="8 9" key="1">
    <citation type="journal article" date="2010" name="Nature">
        <title>The Ectocarpus genome and the independent evolution of multicellularity in brown algae.</title>
        <authorList>
            <person name="Cock J.M."/>
            <person name="Sterck L."/>
            <person name="Rouze P."/>
            <person name="Scornet D."/>
            <person name="Allen A.E."/>
            <person name="Amoutzias G."/>
            <person name="Anthouard V."/>
            <person name="Artiguenave F."/>
            <person name="Aury J.M."/>
            <person name="Badger J.H."/>
            <person name="Beszteri B."/>
            <person name="Billiau K."/>
            <person name="Bonnet E."/>
            <person name="Bothwell J.H."/>
            <person name="Bowler C."/>
            <person name="Boyen C."/>
            <person name="Brownlee C."/>
            <person name="Carrano C.J."/>
            <person name="Charrier B."/>
            <person name="Cho G.Y."/>
            <person name="Coelho S.M."/>
            <person name="Collen J."/>
            <person name="Corre E."/>
            <person name="Da Silva C."/>
            <person name="Delage L."/>
            <person name="Delaroque N."/>
            <person name="Dittami S.M."/>
            <person name="Doulbeau S."/>
            <person name="Elias M."/>
            <person name="Farnham G."/>
            <person name="Gachon C.M."/>
            <person name="Gschloessl B."/>
            <person name="Heesch S."/>
            <person name="Jabbari K."/>
            <person name="Jubin C."/>
            <person name="Kawai H."/>
            <person name="Kimura K."/>
            <person name="Kloareg B."/>
            <person name="Kupper F.C."/>
            <person name="Lang D."/>
            <person name="Le Bail A."/>
            <person name="Leblanc C."/>
            <person name="Lerouge P."/>
            <person name="Lohr M."/>
            <person name="Lopez P.J."/>
            <person name="Martens C."/>
            <person name="Maumus F."/>
            <person name="Michel G."/>
            <person name="Miranda-Saavedra D."/>
            <person name="Morales J."/>
            <person name="Moreau H."/>
            <person name="Motomura T."/>
            <person name="Nagasato C."/>
            <person name="Napoli C.A."/>
            <person name="Nelson D.R."/>
            <person name="Nyvall-Collen P."/>
            <person name="Peters A.F."/>
            <person name="Pommier C."/>
            <person name="Potin P."/>
            <person name="Poulain J."/>
            <person name="Quesneville H."/>
            <person name="Read B."/>
            <person name="Rensing S.A."/>
            <person name="Ritter A."/>
            <person name="Rousvoal S."/>
            <person name="Samanta M."/>
            <person name="Samson G."/>
            <person name="Schroeder D.C."/>
            <person name="Segurens B."/>
            <person name="Strittmatter M."/>
            <person name="Tonon T."/>
            <person name="Tregear J.W."/>
            <person name="Valentin K."/>
            <person name="von Dassow P."/>
            <person name="Yamagishi T."/>
            <person name="Van de Peer Y."/>
            <person name="Wincker P."/>
        </authorList>
    </citation>
    <scope>NUCLEOTIDE SEQUENCE [LARGE SCALE GENOMIC DNA]</scope>
    <source>
        <strain evidence="9">Ec32 / CCAP1310/4</strain>
    </source>
</reference>
<feature type="compositionally biased region" description="Low complexity" evidence="6">
    <location>
        <begin position="979"/>
        <end position="990"/>
    </location>
</feature>
<dbReference type="InParanoid" id="D8LMW1"/>
<dbReference type="InterPro" id="IPR031968">
    <property type="entry name" value="VASt"/>
</dbReference>
<dbReference type="InterPro" id="IPR004182">
    <property type="entry name" value="GRAM"/>
</dbReference>
<feature type="compositionally biased region" description="Pro residues" evidence="6">
    <location>
        <begin position="396"/>
        <end position="406"/>
    </location>
</feature>
<keyword evidence="4" id="KW-0472">Membrane</keyword>
<dbReference type="STRING" id="2880.D8LMW1"/>
<dbReference type="InterPro" id="IPR011993">
    <property type="entry name" value="PH-like_dom_sf"/>
</dbReference>
<feature type="compositionally biased region" description="Gly residues" evidence="6">
    <location>
        <begin position="303"/>
        <end position="313"/>
    </location>
</feature>
<feature type="domain" description="VASt" evidence="7">
    <location>
        <begin position="592"/>
        <end position="803"/>
    </location>
</feature>
<feature type="compositionally biased region" description="Low complexity" evidence="6">
    <location>
        <begin position="473"/>
        <end position="494"/>
    </location>
</feature>
<evidence type="ECO:0000313" key="9">
    <source>
        <dbReference type="Proteomes" id="UP000002630"/>
    </source>
</evidence>
<gene>
    <name evidence="8" type="ORF">Esi_0041_0106</name>
</gene>
<feature type="coiled-coil region" evidence="5">
    <location>
        <begin position="914"/>
        <end position="941"/>
    </location>
</feature>
<dbReference type="Gene3D" id="2.30.29.30">
    <property type="entry name" value="Pleckstrin-homology domain (PH domain)/Phosphotyrosine-binding domain (PTB)"/>
    <property type="match status" value="1"/>
</dbReference>
<dbReference type="EMBL" id="FN648608">
    <property type="protein sequence ID" value="CBN74762.1"/>
    <property type="molecule type" value="Genomic_DNA"/>
</dbReference>
<feature type="compositionally biased region" description="Low complexity" evidence="6">
    <location>
        <begin position="958"/>
        <end position="971"/>
    </location>
</feature>
<dbReference type="Proteomes" id="UP000002630">
    <property type="component" value="Linkage Group LG15"/>
</dbReference>
<feature type="compositionally biased region" description="Basic and acidic residues" evidence="6">
    <location>
        <begin position="522"/>
        <end position="538"/>
    </location>
</feature>
<feature type="compositionally biased region" description="Gly residues" evidence="6">
    <location>
        <begin position="650"/>
        <end position="676"/>
    </location>
</feature>
<feature type="compositionally biased region" description="Low complexity" evidence="6">
    <location>
        <begin position="335"/>
        <end position="344"/>
    </location>
</feature>
<dbReference type="PROSITE" id="PS51778">
    <property type="entry name" value="VAST"/>
    <property type="match status" value="1"/>
</dbReference>
<feature type="region of interest" description="Disordered" evidence="6">
    <location>
        <begin position="247"/>
        <end position="549"/>
    </location>
</feature>
<dbReference type="Pfam" id="PF16016">
    <property type="entry name" value="VASt"/>
    <property type="match status" value="1"/>
</dbReference>
<dbReference type="OMA" id="GTRTKIF"/>
<protein>
    <recommendedName>
        <fullName evidence="7">VASt domain-containing protein</fullName>
    </recommendedName>
</protein>
<dbReference type="SMART" id="SM00568">
    <property type="entry name" value="GRAM"/>
    <property type="match status" value="1"/>
</dbReference>
<keyword evidence="3" id="KW-1133">Transmembrane helix</keyword>
<dbReference type="EMBL" id="FN649740">
    <property type="protein sequence ID" value="CBN74762.1"/>
    <property type="molecule type" value="Genomic_DNA"/>
</dbReference>
<feature type="compositionally biased region" description="Low complexity" evidence="6">
    <location>
        <begin position="209"/>
        <end position="223"/>
    </location>
</feature>
<proteinExistence type="predicted"/>
<dbReference type="eggNOG" id="KOG1032">
    <property type="taxonomic scope" value="Eukaryota"/>
</dbReference>
<dbReference type="Pfam" id="PF02893">
    <property type="entry name" value="GRAM"/>
    <property type="match status" value="1"/>
</dbReference>
<feature type="region of interest" description="Disordered" evidence="6">
    <location>
        <begin position="643"/>
        <end position="678"/>
    </location>
</feature>
<sequence>MHWLGSCSGNPGCGVEQAGRPSAGSAGLKPCDGRERPACRVSTPSGRGSNGVAVTAEDLALREDICYQIFGDVGPLIRDFSCAWDHKVVMHGRMYVTERRLCFYANFFGLEAKMSLRHEDVARCSKGNSAIFIPNVVVVQDKSGKDFVFRAFWERDECHSLLEELRREAGDVLARAEQAKAKMLLQEADGDGGEDDRLLPPSGAPPDAAPGAGAGRRASSWDGEASRPAFQSNGGIGYPLLEDLSAATAPPVSPPPASVYQKLAPSALPRESSSSSSSEVSFGRRTRVRHSVSPPPVRTTSYSGGGGGGGGASGSSSLPTSPRAMSTSPAGAGAGAAATTARGRSYSMTPGGDGGGGMVRASTIGSSCSSSGGGAVPPRPAKLGLAVLGADHDLPSPAPPPQPPPLFLNGDDGSGRRQQRQQRQGQQRPSPLATAVITGAGRAGWGSPEASCSSRTGTPRGQQQQHDGDGHAPAKGVGAAAAATAGAAVEGAAESAKKAARTSGLEHREVGGNGGGVDGEVSEGKVQEQKEGEKDKQQAPEAGGRKAGLVRQGSKLWNMMRWDSGGRAGGAGDGGVDPEADRKAMEEAISAGGDSHAEVATAEFDVSVKEFYERFVADDAPYSLPDFHMSRGDWEVDAGEWQHTTKEGEGGGGAAGSTKGDGGGLRGPRPPGGGGVTRAIRFKTPLHITFMSSPGHVRTLKRQRSRVFGGQGCIVETQTTVEDRIPLNDNFHVEDRWIIRPAADDEGSGTGGKPRCTATVTWRCVWHKFTVIKGLIEGKCRADVKSFNIAFLQGMREHLESEGARGIKRCPSLRDALLSVGSGRRISRDRSLSGRSLLSPFADSEDGDGGGGGGTGDVLLSLNRNVEEWGRSSLALLDVREETRRLSGDLLQLDQAIGASRGGRRNAHGVAEAVDDLGDILREMEEKVKRISQRADGALEALNETASQIRDAAACPPAATAGAAAGNDRNTTPCEDVCAASGSASGGRSS</sequence>
<keyword evidence="5" id="KW-0175">Coiled coil</keyword>
<evidence type="ECO:0000259" key="7">
    <source>
        <dbReference type="PROSITE" id="PS51778"/>
    </source>
</evidence>
<feature type="compositionally biased region" description="Polar residues" evidence="6">
    <location>
        <begin position="318"/>
        <end position="329"/>
    </location>
</feature>
<evidence type="ECO:0000256" key="5">
    <source>
        <dbReference type="SAM" id="Coils"/>
    </source>
</evidence>
<name>D8LMW1_ECTSI</name>
<organism evidence="8 9">
    <name type="scientific">Ectocarpus siliculosus</name>
    <name type="common">Brown alga</name>
    <name type="synonym">Conferva siliculosa</name>
    <dbReference type="NCBI Taxonomy" id="2880"/>
    <lineage>
        <taxon>Eukaryota</taxon>
        <taxon>Sar</taxon>
        <taxon>Stramenopiles</taxon>
        <taxon>Ochrophyta</taxon>
        <taxon>PX clade</taxon>
        <taxon>Phaeophyceae</taxon>
        <taxon>Ectocarpales</taxon>
        <taxon>Ectocarpaceae</taxon>
        <taxon>Ectocarpus</taxon>
    </lineage>
</organism>